<dbReference type="Pfam" id="PF01965">
    <property type="entry name" value="DJ-1_PfpI"/>
    <property type="match status" value="1"/>
</dbReference>
<dbReference type="InterPro" id="IPR002818">
    <property type="entry name" value="DJ-1/PfpI"/>
</dbReference>
<evidence type="ECO:0000313" key="3">
    <source>
        <dbReference type="EMBL" id="MRW94073.1"/>
    </source>
</evidence>
<feature type="domain" description="DJ-1/PfpI" evidence="2">
    <location>
        <begin position="46"/>
        <end position="211"/>
    </location>
</feature>
<dbReference type="PANTHER" id="PTHR43130:SF3">
    <property type="entry name" value="HTH-TYPE TRANSCRIPTIONAL REGULATOR RV1931C"/>
    <property type="match status" value="1"/>
</dbReference>
<protein>
    <submittedName>
        <fullName evidence="3">YHS domain-containing protein</fullName>
    </submittedName>
</protein>
<gene>
    <name evidence="3" type="ORF">GJ699_29190</name>
</gene>
<reference evidence="3 4" key="1">
    <citation type="submission" date="2019-11" db="EMBL/GenBank/DDBJ databases">
        <title>Novel species isolated from a subtropical stream in China.</title>
        <authorList>
            <person name="Lu H."/>
        </authorList>
    </citation>
    <scope>NUCLEOTIDE SEQUENCE [LARGE SCALE GENOMIC DNA]</scope>
    <source>
        <strain evidence="3 4">FT80W</strain>
    </source>
</reference>
<organism evidence="3 4">
    <name type="scientific">Duganella guangzhouensis</name>
    <dbReference type="NCBI Taxonomy" id="2666084"/>
    <lineage>
        <taxon>Bacteria</taxon>
        <taxon>Pseudomonadati</taxon>
        <taxon>Pseudomonadota</taxon>
        <taxon>Betaproteobacteria</taxon>
        <taxon>Burkholderiales</taxon>
        <taxon>Oxalobacteraceae</taxon>
        <taxon>Telluria group</taxon>
        <taxon>Duganella</taxon>
    </lineage>
</organism>
<keyword evidence="4" id="KW-1185">Reference proteome</keyword>
<dbReference type="AlphaFoldDB" id="A0A6I2L884"/>
<name>A0A6I2L884_9BURK</name>
<dbReference type="Proteomes" id="UP000433309">
    <property type="component" value="Unassembled WGS sequence"/>
</dbReference>
<dbReference type="SUPFAM" id="SSF52317">
    <property type="entry name" value="Class I glutamine amidotransferase-like"/>
    <property type="match status" value="1"/>
</dbReference>
<accession>A0A6I2L884</accession>
<evidence type="ECO:0000259" key="2">
    <source>
        <dbReference type="Pfam" id="PF01965"/>
    </source>
</evidence>
<dbReference type="Gene3D" id="3.40.50.880">
    <property type="match status" value="1"/>
</dbReference>
<evidence type="ECO:0000313" key="4">
    <source>
        <dbReference type="Proteomes" id="UP000433309"/>
    </source>
</evidence>
<keyword evidence="1" id="KW-0732">Signal</keyword>
<dbReference type="InterPro" id="IPR052158">
    <property type="entry name" value="INH-QAR"/>
</dbReference>
<dbReference type="CDD" id="cd03139">
    <property type="entry name" value="GATase1_PfpI_2"/>
    <property type="match status" value="1"/>
</dbReference>
<feature type="chain" id="PRO_5026247561" evidence="1">
    <location>
        <begin position="26"/>
        <end position="300"/>
    </location>
</feature>
<evidence type="ECO:0000256" key="1">
    <source>
        <dbReference type="SAM" id="SignalP"/>
    </source>
</evidence>
<dbReference type="RefSeq" id="WP_154382946.1">
    <property type="nucleotide sequence ID" value="NZ_WKJK01000022.1"/>
</dbReference>
<proteinExistence type="predicted"/>
<sequence>MKRRDFFVLSSAMGVTAALPGLAHASGGDGAGGAPLVAPAGGSILVAFLLSDGADVIDFAGPWEVFENVSVSGRQGGPVFRSYTVAETTAPIKAGGALTIIPECTFATAPQPQVIVIPAQGEPSEAMLAWIRQAAKTADLTMSVCTGAFLLARTGLLSGKAATTHHSAYMEFQMAHPDVLLKRGARYVEEGKVASAGGLSSGIDLALRVVERYFGRSVALNTADQLEYQGQGWLNPESNMVYAKRRKSTEQHPLCVVCEMDVAKASAPSSVYRGQTYYFCMSSHKQIFDVGPDRFLAGGA</sequence>
<dbReference type="EMBL" id="WKJK01000022">
    <property type="protein sequence ID" value="MRW94073.1"/>
    <property type="molecule type" value="Genomic_DNA"/>
</dbReference>
<dbReference type="InterPro" id="IPR029062">
    <property type="entry name" value="Class_I_gatase-like"/>
</dbReference>
<dbReference type="PANTHER" id="PTHR43130">
    <property type="entry name" value="ARAC-FAMILY TRANSCRIPTIONAL REGULATOR"/>
    <property type="match status" value="1"/>
</dbReference>
<feature type="signal peptide" evidence="1">
    <location>
        <begin position="1"/>
        <end position="25"/>
    </location>
</feature>
<comment type="caution">
    <text evidence="3">The sequence shown here is derived from an EMBL/GenBank/DDBJ whole genome shotgun (WGS) entry which is preliminary data.</text>
</comment>